<evidence type="ECO:0000313" key="3">
    <source>
        <dbReference type="Proteomes" id="UP001230289"/>
    </source>
</evidence>
<dbReference type="RefSeq" id="WP_308490224.1">
    <property type="nucleotide sequence ID" value="NZ_JAVFCB010000009.1"/>
</dbReference>
<feature type="transmembrane region" description="Helical" evidence="1">
    <location>
        <begin position="53"/>
        <end position="75"/>
    </location>
</feature>
<feature type="transmembrane region" description="Helical" evidence="1">
    <location>
        <begin position="24"/>
        <end position="47"/>
    </location>
</feature>
<accession>A0ABU0XNG0</accession>
<keyword evidence="1" id="KW-0472">Membrane</keyword>
<keyword evidence="1" id="KW-0812">Transmembrane</keyword>
<keyword evidence="1" id="KW-1133">Transmembrane helix</keyword>
<feature type="transmembrane region" description="Helical" evidence="1">
    <location>
        <begin position="96"/>
        <end position="116"/>
    </location>
</feature>
<name>A0ABU0XNG0_9MICO</name>
<organism evidence="2 3">
    <name type="scientific">Microbacterium capsulatum</name>
    <dbReference type="NCBI Taxonomy" id="3041921"/>
    <lineage>
        <taxon>Bacteria</taxon>
        <taxon>Bacillati</taxon>
        <taxon>Actinomycetota</taxon>
        <taxon>Actinomycetes</taxon>
        <taxon>Micrococcales</taxon>
        <taxon>Microbacteriaceae</taxon>
        <taxon>Microbacterium</taxon>
    </lineage>
</organism>
<evidence type="ECO:0000256" key="1">
    <source>
        <dbReference type="SAM" id="Phobius"/>
    </source>
</evidence>
<dbReference type="Proteomes" id="UP001230289">
    <property type="component" value="Unassembled WGS sequence"/>
</dbReference>
<reference evidence="2 3" key="1">
    <citation type="submission" date="2023-08" db="EMBL/GenBank/DDBJ databases">
        <title>Microbacterium sp. nov., isolated from a waste landfill.</title>
        <authorList>
            <person name="Wen W."/>
        </authorList>
    </citation>
    <scope>NUCLEOTIDE SEQUENCE [LARGE SCALE GENOMIC DNA]</scope>
    <source>
        <strain evidence="2 3">ASV81</strain>
    </source>
</reference>
<comment type="caution">
    <text evidence="2">The sequence shown here is derived from an EMBL/GenBank/DDBJ whole genome shotgun (WGS) entry which is preliminary data.</text>
</comment>
<protein>
    <submittedName>
        <fullName evidence="2">Uncharacterized protein</fullName>
    </submittedName>
</protein>
<keyword evidence="3" id="KW-1185">Reference proteome</keyword>
<gene>
    <name evidence="2" type="ORF">RBR11_15235</name>
</gene>
<dbReference type="EMBL" id="JAVFCB010000009">
    <property type="protein sequence ID" value="MDQ4215270.1"/>
    <property type="molecule type" value="Genomic_DNA"/>
</dbReference>
<proteinExistence type="predicted"/>
<evidence type="ECO:0000313" key="2">
    <source>
        <dbReference type="EMBL" id="MDQ4215270.1"/>
    </source>
</evidence>
<sequence length="149" mass="14218">MTGNGSAMPPSDSQGPARARRPGALGGILLVFAVVNAAISALCFGGSGSDGALVGGGLVAALLAVLTLLLAVLAFQLARKGPNRRALTGPARLFTILVLALGVLGGGIAIVLSLIAGSTFGLAAGGVLVPIALLVGALGSLVRGTAAAA</sequence>
<feature type="transmembrane region" description="Helical" evidence="1">
    <location>
        <begin position="122"/>
        <end position="142"/>
    </location>
</feature>